<evidence type="ECO:0000256" key="5">
    <source>
        <dbReference type="ARBA" id="ARBA00023027"/>
    </source>
</evidence>
<dbReference type="NCBIfam" id="TIGR01771">
    <property type="entry name" value="L-LDH-NAD"/>
    <property type="match status" value="1"/>
</dbReference>
<dbReference type="FunFam" id="3.40.50.720:FF:000018">
    <property type="entry name" value="Malate dehydrogenase"/>
    <property type="match status" value="1"/>
</dbReference>
<dbReference type="InterPro" id="IPR001557">
    <property type="entry name" value="L-lactate/malate_DH"/>
</dbReference>
<dbReference type="PANTHER" id="PTHR43128:SF31">
    <property type="entry name" value="L-LACTATE DEHYDROGENASE"/>
    <property type="match status" value="1"/>
</dbReference>
<dbReference type="HAMAP" id="MF_00488">
    <property type="entry name" value="Lactate_dehydrog"/>
    <property type="match status" value="1"/>
</dbReference>
<dbReference type="NCBIfam" id="NF000824">
    <property type="entry name" value="PRK00066.1"/>
    <property type="match status" value="1"/>
</dbReference>
<dbReference type="Gene3D" id="3.40.50.720">
    <property type="entry name" value="NAD(P)-binding Rossmann-like Domain"/>
    <property type="match status" value="1"/>
</dbReference>
<proteinExistence type="inferred from homology"/>
<feature type="binding site" evidence="7">
    <location>
        <position position="145"/>
    </location>
    <ligand>
        <name>NAD(+)</name>
        <dbReference type="ChEBI" id="CHEBI:57540"/>
    </ligand>
</feature>
<comment type="subcellular location">
    <subcellularLocation>
        <location evidence="7">Cytoplasm</location>
    </subcellularLocation>
</comment>
<dbReference type="InterPro" id="IPR015955">
    <property type="entry name" value="Lactate_DH/Glyco_Ohase_4_C"/>
</dbReference>
<feature type="binding site" evidence="7">
    <location>
        <begin position="122"/>
        <end position="125"/>
    </location>
    <ligand>
        <name>substrate</name>
    </ligand>
</feature>
<feature type="binding site" evidence="7">
    <location>
        <position position="41"/>
    </location>
    <ligand>
        <name>NAD(+)</name>
        <dbReference type="ChEBI" id="CHEBI:57540"/>
    </ligand>
</feature>
<dbReference type="AlphaFoldDB" id="A0AB73T5W4"/>
<reference evidence="12 13" key="1">
    <citation type="submission" date="2018-05" db="EMBL/GenBank/DDBJ databases">
        <authorList>
            <person name="Goeker M."/>
            <person name="Huntemann M."/>
            <person name="Clum A."/>
            <person name="Pillay M."/>
            <person name="Palaniappan K."/>
            <person name="Varghese N."/>
            <person name="Mikhailova N."/>
            <person name="Stamatis D."/>
            <person name="Reddy T."/>
            <person name="Daum C."/>
            <person name="Shapiro N."/>
            <person name="Ivanova N."/>
            <person name="Kyrpides N."/>
            <person name="Woyke T."/>
        </authorList>
    </citation>
    <scope>NUCLEOTIDE SEQUENCE [LARGE SCALE GENOMIC DNA]</scope>
    <source>
        <strain evidence="12 13">DSM 26524</strain>
    </source>
</reference>
<dbReference type="PANTHER" id="PTHR43128">
    <property type="entry name" value="L-2-HYDROXYCARBOXYLATE DEHYDROGENASE (NAD(P)(+))"/>
    <property type="match status" value="1"/>
</dbReference>
<evidence type="ECO:0000256" key="2">
    <source>
        <dbReference type="ARBA" id="ARBA00006054"/>
    </source>
</evidence>
<dbReference type="InterPro" id="IPR018177">
    <property type="entry name" value="L-lactate_DH_AS"/>
</dbReference>
<dbReference type="GO" id="GO:0004459">
    <property type="term" value="F:L-lactate dehydrogenase (NAD+) activity"/>
    <property type="evidence" value="ECO:0007669"/>
    <property type="project" value="UniProtKB-UniRule"/>
</dbReference>
<dbReference type="PRINTS" id="PR00086">
    <property type="entry name" value="LLDHDRGNASE"/>
</dbReference>
<accession>A0AB73T5W4</accession>
<dbReference type="RefSeq" id="WP_109625848.1">
    <property type="nucleotide sequence ID" value="NZ_CABJAT010000009.1"/>
</dbReference>
<feature type="binding site" evidence="7">
    <location>
        <position position="67"/>
    </location>
    <ligand>
        <name>NAD(+)</name>
        <dbReference type="ChEBI" id="CHEBI:57540"/>
    </ligand>
</feature>
<dbReference type="EMBL" id="QGGY01000004">
    <property type="protein sequence ID" value="PWJ76703.1"/>
    <property type="molecule type" value="Genomic_DNA"/>
</dbReference>
<dbReference type="CDD" id="cd05291">
    <property type="entry name" value="HicDH_like"/>
    <property type="match status" value="1"/>
</dbReference>
<dbReference type="EC" id="1.1.1.27" evidence="3 7"/>
<dbReference type="Gene3D" id="3.90.110.10">
    <property type="entry name" value="Lactate dehydrogenase/glycoside hydrolase, family 4, C-terminal"/>
    <property type="match status" value="1"/>
</dbReference>
<name>A0AB73T5W4_9FIRM</name>
<keyword evidence="7" id="KW-0963">Cytoplasm</keyword>
<protein>
    <recommendedName>
        <fullName evidence="3 7">L-lactate dehydrogenase</fullName>
        <shortName evidence="7">L-LDH</shortName>
        <ecNumber evidence="3 7">1.1.1.27</ecNumber>
    </recommendedName>
</protein>
<feature type="domain" description="Lactate/malate dehydrogenase N-terminal" evidence="10">
    <location>
        <begin position="5"/>
        <end position="144"/>
    </location>
</feature>
<dbReference type="Pfam" id="PF02866">
    <property type="entry name" value="Ldh_1_C"/>
    <property type="match status" value="1"/>
</dbReference>
<dbReference type="InterPro" id="IPR001236">
    <property type="entry name" value="Lactate/malate_DH_N"/>
</dbReference>
<dbReference type="InterPro" id="IPR036291">
    <property type="entry name" value="NAD(P)-bd_dom_sf"/>
</dbReference>
<comment type="similarity">
    <text evidence="2 7">Belongs to the LDH/MDH superfamily. LDH family.</text>
</comment>
<evidence type="ECO:0000256" key="1">
    <source>
        <dbReference type="ARBA" id="ARBA00004843"/>
    </source>
</evidence>
<dbReference type="PROSITE" id="PS00064">
    <property type="entry name" value="L_LDH"/>
    <property type="match status" value="1"/>
</dbReference>
<dbReference type="GO" id="GO:0005737">
    <property type="term" value="C:cytoplasm"/>
    <property type="evidence" value="ECO:0007669"/>
    <property type="project" value="UniProtKB-SubCell"/>
</dbReference>
<evidence type="ECO:0000256" key="7">
    <source>
        <dbReference type="HAMAP-Rule" id="MF_00488"/>
    </source>
</evidence>
<feature type="binding site" evidence="7 9">
    <location>
        <position position="36"/>
    </location>
    <ligand>
        <name>NAD(+)</name>
        <dbReference type="ChEBI" id="CHEBI:57540"/>
    </ligand>
</feature>
<dbReference type="SUPFAM" id="SSF56327">
    <property type="entry name" value="LDH C-terminal domain-like"/>
    <property type="match status" value="1"/>
</dbReference>
<comment type="pathway">
    <text evidence="1 7">Fermentation; pyruvate fermentation to lactate; (S)-lactate from pyruvate: step 1/1.</text>
</comment>
<evidence type="ECO:0000259" key="11">
    <source>
        <dbReference type="Pfam" id="PF02866"/>
    </source>
</evidence>
<dbReference type="InterPro" id="IPR011304">
    <property type="entry name" value="L-lactate_DH"/>
</dbReference>
<feature type="binding site" evidence="7">
    <location>
        <position position="15"/>
    </location>
    <ligand>
        <name>NAD(+)</name>
        <dbReference type="ChEBI" id="CHEBI:57540"/>
    </ligand>
</feature>
<feature type="binding site" evidence="7">
    <location>
        <position position="90"/>
    </location>
    <ligand>
        <name>substrate</name>
    </ligand>
</feature>
<comment type="subunit">
    <text evidence="7">Homotetramer.</text>
</comment>
<keyword evidence="13" id="KW-1185">Reference proteome</keyword>
<gene>
    <name evidence="7" type="primary">ldh</name>
    <name evidence="12" type="ORF">C7383_104149</name>
</gene>
<feature type="binding site" evidence="7">
    <location>
        <position position="232"/>
    </location>
    <ligand>
        <name>substrate</name>
    </ligand>
</feature>
<feature type="binding site" evidence="7">
    <location>
        <position position="103"/>
    </location>
    <ligand>
        <name>NAD(+)</name>
        <dbReference type="ChEBI" id="CHEBI:57540"/>
    </ligand>
</feature>
<evidence type="ECO:0000259" key="10">
    <source>
        <dbReference type="Pfam" id="PF00056"/>
    </source>
</evidence>
<comment type="caution">
    <text evidence="12">The sequence shown here is derived from an EMBL/GenBank/DDBJ whole genome shotgun (WGS) entry which is preliminary data.</text>
</comment>
<feature type="domain" description="Lactate/malate dehydrogenase C-terminal" evidence="11">
    <location>
        <begin position="147"/>
        <end position="314"/>
    </location>
</feature>
<dbReference type="PIRSF" id="PIRSF000102">
    <property type="entry name" value="Lac_mal_DH"/>
    <property type="match status" value="1"/>
</dbReference>
<keyword evidence="4 7" id="KW-0560">Oxidoreductase</keyword>
<feature type="binding site" evidence="9">
    <location>
        <begin position="11"/>
        <end position="16"/>
    </location>
    <ligand>
        <name>NAD(+)</name>
        <dbReference type="ChEBI" id="CHEBI:57540"/>
    </ligand>
</feature>
<evidence type="ECO:0000256" key="6">
    <source>
        <dbReference type="ARBA" id="ARBA00049258"/>
    </source>
</evidence>
<comment type="function">
    <text evidence="7">Catalyzes the conversion of lactate to pyruvate.</text>
</comment>
<evidence type="ECO:0000313" key="13">
    <source>
        <dbReference type="Proteomes" id="UP000245412"/>
    </source>
</evidence>
<comment type="catalytic activity">
    <reaction evidence="6 7">
        <text>(S)-lactate + NAD(+) = pyruvate + NADH + H(+)</text>
        <dbReference type="Rhea" id="RHEA:23444"/>
        <dbReference type="ChEBI" id="CHEBI:15361"/>
        <dbReference type="ChEBI" id="CHEBI:15378"/>
        <dbReference type="ChEBI" id="CHEBI:16651"/>
        <dbReference type="ChEBI" id="CHEBI:57540"/>
        <dbReference type="ChEBI" id="CHEBI:57945"/>
        <dbReference type="EC" id="1.1.1.27"/>
    </reaction>
</comment>
<feature type="active site" description="Proton acceptor" evidence="7 8">
    <location>
        <position position="177"/>
    </location>
</feature>
<dbReference type="InterPro" id="IPR022383">
    <property type="entry name" value="Lactate/malate_DH_C"/>
</dbReference>
<evidence type="ECO:0000256" key="3">
    <source>
        <dbReference type="ARBA" id="ARBA00012967"/>
    </source>
</evidence>
<dbReference type="GO" id="GO:0006096">
    <property type="term" value="P:glycolytic process"/>
    <property type="evidence" value="ECO:0007669"/>
    <property type="project" value="UniProtKB-UniRule"/>
</dbReference>
<dbReference type="SUPFAM" id="SSF51735">
    <property type="entry name" value="NAD(P)-binding Rossmann-fold domains"/>
    <property type="match status" value="1"/>
</dbReference>
<comment type="caution">
    <text evidence="7">Lacks conserved residue(s) required for the propagation of feature annotation.</text>
</comment>
<sequence>MINVTKVVIVGAGAVGSTVAYSLVVKGIAAEVVLVDRNMQKARGEALDMQHSMDFQNRNVRIYAGDYSDCHDADIVVITAAAPLNGETDRLAMQEKSEAIVASVIPQVMESGFDGIFLVVSNPVDVMAYLVYRLSGLPKERVIGTGTVLETARLKHAIGEIMNMDPRSVDAYVMGEHGDTMMVPWSHVRAGGKSFAEILNDSPQRFPGISLEQIVEQTRLAGREVLTAKGNTQYGIASAVTGIVKAVLHDENKMLPVSVFLDGEYGERDVYCGVPAILNRSGVKEIGEFHLREEEKEQLGRSADTLRQAIRRIKTLR</sequence>
<feature type="binding site" evidence="7 9">
    <location>
        <begin position="120"/>
        <end position="122"/>
    </location>
    <ligand>
        <name>NAD(+)</name>
        <dbReference type="ChEBI" id="CHEBI:57540"/>
    </ligand>
</feature>
<organism evidence="12 13">
    <name type="scientific">Murimonas intestini</name>
    <dbReference type="NCBI Taxonomy" id="1337051"/>
    <lineage>
        <taxon>Bacteria</taxon>
        <taxon>Bacillati</taxon>
        <taxon>Bacillota</taxon>
        <taxon>Clostridia</taxon>
        <taxon>Lachnospirales</taxon>
        <taxon>Lachnospiraceae</taxon>
        <taxon>Murimonas</taxon>
    </lineage>
</organism>
<dbReference type="GO" id="GO:0006089">
    <property type="term" value="P:lactate metabolic process"/>
    <property type="evidence" value="ECO:0007669"/>
    <property type="project" value="TreeGrafter"/>
</dbReference>
<keyword evidence="5 7" id="KW-0520">NAD</keyword>
<evidence type="ECO:0000256" key="9">
    <source>
        <dbReference type="PIRSR" id="PIRSR000102-3"/>
    </source>
</evidence>
<evidence type="ECO:0000256" key="4">
    <source>
        <dbReference type="ARBA" id="ARBA00023002"/>
    </source>
</evidence>
<dbReference type="Pfam" id="PF00056">
    <property type="entry name" value="Ldh_1_N"/>
    <property type="match status" value="1"/>
</dbReference>
<dbReference type="Proteomes" id="UP000245412">
    <property type="component" value="Unassembled WGS sequence"/>
</dbReference>
<evidence type="ECO:0000256" key="8">
    <source>
        <dbReference type="PIRSR" id="PIRSR000102-1"/>
    </source>
</evidence>
<evidence type="ECO:0000313" key="12">
    <source>
        <dbReference type="EMBL" id="PWJ76703.1"/>
    </source>
</evidence>